<evidence type="ECO:0000256" key="5">
    <source>
        <dbReference type="ARBA" id="ARBA00022695"/>
    </source>
</evidence>
<dbReference type="GO" id="GO:0046872">
    <property type="term" value="F:metal ion binding"/>
    <property type="evidence" value="ECO:0007669"/>
    <property type="project" value="UniProtKB-KW"/>
</dbReference>
<keyword evidence="2 10" id="KW-0240">DNA-directed RNA polymerase</keyword>
<evidence type="ECO:0000256" key="2">
    <source>
        <dbReference type="ARBA" id="ARBA00022478"/>
    </source>
</evidence>
<evidence type="ECO:0000256" key="7">
    <source>
        <dbReference type="ARBA" id="ARBA00022723"/>
    </source>
</evidence>
<dbReference type="GO" id="GO:0003899">
    <property type="term" value="F:DNA-directed RNA polymerase activity"/>
    <property type="evidence" value="ECO:0007669"/>
    <property type="project" value="InterPro"/>
</dbReference>
<dbReference type="PANTHER" id="PTHR10536">
    <property type="entry name" value="DNA PRIMASE SMALL SUBUNIT"/>
    <property type="match status" value="1"/>
</dbReference>
<dbReference type="Gene3D" id="3.90.920.10">
    <property type="entry name" value="DNA primase, PRIM domain"/>
    <property type="match status" value="1"/>
</dbReference>
<proteinExistence type="inferred from homology"/>
<feature type="region of interest" description="Disordered" evidence="11">
    <location>
        <begin position="426"/>
        <end position="453"/>
    </location>
</feature>
<dbReference type="InterPro" id="IPR002755">
    <property type="entry name" value="DNA_primase_S"/>
</dbReference>
<evidence type="ECO:0000256" key="11">
    <source>
        <dbReference type="SAM" id="MobiDB-lite"/>
    </source>
</evidence>
<keyword evidence="6 10" id="KW-0235">DNA replication</keyword>
<keyword evidence="9" id="KW-0804">Transcription</keyword>
<organism evidence="12 13">
    <name type="scientific">Phakopsora pachyrhizi</name>
    <name type="common">Asian soybean rust disease fungus</name>
    <dbReference type="NCBI Taxonomy" id="170000"/>
    <lineage>
        <taxon>Eukaryota</taxon>
        <taxon>Fungi</taxon>
        <taxon>Dikarya</taxon>
        <taxon>Basidiomycota</taxon>
        <taxon>Pucciniomycotina</taxon>
        <taxon>Pucciniomycetes</taxon>
        <taxon>Pucciniales</taxon>
        <taxon>Phakopsoraceae</taxon>
        <taxon>Phakopsora</taxon>
    </lineage>
</organism>
<evidence type="ECO:0000256" key="10">
    <source>
        <dbReference type="RuleBase" id="RU003514"/>
    </source>
</evidence>
<dbReference type="Pfam" id="PF01896">
    <property type="entry name" value="DNA_primase_S"/>
    <property type="match status" value="1"/>
</dbReference>
<dbReference type="CDD" id="cd04860">
    <property type="entry name" value="AE_Prim_S"/>
    <property type="match status" value="1"/>
</dbReference>
<gene>
    <name evidence="12" type="ORF">PPACK8108_LOCUS6798</name>
</gene>
<evidence type="ECO:0000256" key="6">
    <source>
        <dbReference type="ARBA" id="ARBA00022705"/>
    </source>
</evidence>
<evidence type="ECO:0000313" key="13">
    <source>
        <dbReference type="Proteomes" id="UP001153365"/>
    </source>
</evidence>
<dbReference type="GO" id="GO:0005658">
    <property type="term" value="C:alpha DNA polymerase:primase complex"/>
    <property type="evidence" value="ECO:0007669"/>
    <property type="project" value="UniProtKB-ARBA"/>
</dbReference>
<keyword evidence="8" id="KW-0862">Zinc</keyword>
<sequence>MEDGPSRIDGEIGEQEKNELAKVLFEDDSMEMDNDDAPLDIQACRMLSKFDDPWENLKDPHVMINFYKNIFPWKLLFLWLNQDHAPNYHFANREFAVTLQNDAYLRYNSYSNYLDLQKDMIRLNPSRFEIGAVYSVPPRDKKSIPKSAFRPILRELVFDIDLTDYDDIRRCCNDKKICRKCWKFISIAVKVLEKRLRTDFGFRQLLWVYSGRRGIHCWISDEEALKLSDDQRRCIVNYLDIFRGGGQASRSSLRVDFKGSSIHSSIKDSAEIAKPWFEEVALKDQDVFKGEDGWKFFKSLWDGIEFQSKLSKFDDSPSIKQWEDVINQESKLSRSTNSITNAIPNPKLSKQLNQINDIKRNIILHYTYPRIDLEVSKHMNHLLKSPFCVHPGTGKVCIPVDPEKVQEFDPESVPDVRDLLRELDRQKTKSQNANPVEESNKENSNLNGGESGIDDLTKAWSKTSLKPYVEYFEKHVTDIIKHKMKMKKDSQNQTNSMEF</sequence>
<evidence type="ECO:0000313" key="12">
    <source>
        <dbReference type="EMBL" id="CAH7671943.1"/>
    </source>
</evidence>
<evidence type="ECO:0000256" key="9">
    <source>
        <dbReference type="ARBA" id="ARBA00023163"/>
    </source>
</evidence>
<dbReference type="EC" id="2.7.7.-" evidence="10"/>
<accession>A0AAV0ARP2</accession>
<comment type="caution">
    <text evidence="12">The sequence shown here is derived from an EMBL/GenBank/DDBJ whole genome shotgun (WGS) entry which is preliminary data.</text>
</comment>
<name>A0AAV0ARP2_PHAPC</name>
<dbReference type="Proteomes" id="UP001153365">
    <property type="component" value="Unassembled WGS sequence"/>
</dbReference>
<keyword evidence="3 10" id="KW-0639">Primosome</keyword>
<dbReference type="AlphaFoldDB" id="A0AAV0ARP2"/>
<evidence type="ECO:0000256" key="1">
    <source>
        <dbReference type="ARBA" id="ARBA00009762"/>
    </source>
</evidence>
<dbReference type="NCBIfam" id="TIGR00335">
    <property type="entry name" value="primase_sml"/>
    <property type="match status" value="1"/>
</dbReference>
<comment type="similarity">
    <text evidence="1 10">Belongs to the eukaryotic-type primase small subunit family.</text>
</comment>
<dbReference type="SUPFAM" id="SSF56747">
    <property type="entry name" value="Prim-pol domain"/>
    <property type="match status" value="1"/>
</dbReference>
<keyword evidence="7" id="KW-0479">Metal-binding</keyword>
<reference evidence="12" key="1">
    <citation type="submission" date="2022-06" db="EMBL/GenBank/DDBJ databases">
        <authorList>
            <consortium name="SYNGENTA / RWTH Aachen University"/>
        </authorList>
    </citation>
    <scope>NUCLEOTIDE SEQUENCE</scope>
</reference>
<evidence type="ECO:0000256" key="8">
    <source>
        <dbReference type="ARBA" id="ARBA00022833"/>
    </source>
</evidence>
<keyword evidence="13" id="KW-1185">Reference proteome</keyword>
<dbReference type="GO" id="GO:0006269">
    <property type="term" value="P:DNA replication, synthesis of primer"/>
    <property type="evidence" value="ECO:0007669"/>
    <property type="project" value="UniProtKB-KW"/>
</dbReference>
<evidence type="ECO:0000256" key="4">
    <source>
        <dbReference type="ARBA" id="ARBA00022679"/>
    </source>
</evidence>
<dbReference type="InterPro" id="IPR014052">
    <property type="entry name" value="DNA_primase_ssu_euk/arc"/>
</dbReference>
<keyword evidence="4 10" id="KW-0808">Transferase</keyword>
<keyword evidence="5" id="KW-0548">Nucleotidyltransferase</keyword>
<evidence type="ECO:0000256" key="3">
    <source>
        <dbReference type="ARBA" id="ARBA00022515"/>
    </source>
</evidence>
<protein>
    <recommendedName>
        <fullName evidence="10">DNA primase</fullName>
        <ecNumber evidence="10">2.7.7.-</ecNumber>
    </recommendedName>
</protein>
<dbReference type="EMBL" id="CALTRL010001298">
    <property type="protein sequence ID" value="CAH7671943.1"/>
    <property type="molecule type" value="Genomic_DNA"/>
</dbReference>
<dbReference type="FunFam" id="3.90.920.10:FF:000003">
    <property type="entry name" value="DNA primase"/>
    <property type="match status" value="1"/>
</dbReference>